<dbReference type="InterPro" id="IPR001453">
    <property type="entry name" value="MoaB/Mog_dom"/>
</dbReference>
<dbReference type="EMBL" id="NMUE01000008">
    <property type="protein sequence ID" value="RFA97176.1"/>
    <property type="molecule type" value="Genomic_DNA"/>
</dbReference>
<sequence>MKGVAWILSVGNELLIGRVVNTNAAWLASKLTFLGYSVRRIVVVPDEENDIVEAFREAINRADVVISTGGLGPTPDDITNLAFCKALGVEAVVNDVALKMVREKYEARGYALTPERIKMAMMPPGATPLPNPVGTAPGILYESGGKLVVLLPGVPKEMEAIFENHVEPLLKSRGPPVYFSEREVVVRGVPEADIAPVIREVMRLDKRVYVKSHPRGFEVNAPLLHIHIYASAGSKEEAEALVSKASDRLIELIKLKYGDRASISTG</sequence>
<reference evidence="5 6" key="1">
    <citation type="submission" date="2017-07" db="EMBL/GenBank/DDBJ databases">
        <title>Draft genome sequence of aerobic hyperthermophilic archaea, Pyrobaculum aerophilum YKB31 and YKB32.</title>
        <authorList>
            <person name="Mochizuki T."/>
            <person name="Berliner A.J."/>
            <person name="Yoshida-Takashima Y."/>
            <person name="Takaki Y."/>
            <person name="Nunoura T."/>
            <person name="Takai K."/>
        </authorList>
    </citation>
    <scope>NUCLEOTIDE SEQUENCE [LARGE SCALE GENOMIC DNA]</scope>
    <source>
        <strain evidence="4 6">YKB31</strain>
        <strain evidence="3 5">YKB32</strain>
    </source>
</reference>
<comment type="similarity">
    <text evidence="1">Belongs to the CinA family.</text>
</comment>
<dbReference type="InterPro" id="IPR036425">
    <property type="entry name" value="MoaB/Mog-like_dom_sf"/>
</dbReference>
<dbReference type="OrthoDB" id="372037at2157"/>
<dbReference type="HAMAP" id="MF_00226_A">
    <property type="entry name" value="CinA_A"/>
    <property type="match status" value="1"/>
</dbReference>
<evidence type="ECO:0000259" key="2">
    <source>
        <dbReference type="SMART" id="SM00852"/>
    </source>
</evidence>
<dbReference type="Proteomes" id="UP000256877">
    <property type="component" value="Unassembled WGS sequence"/>
</dbReference>
<dbReference type="CDD" id="cd00885">
    <property type="entry name" value="cinA"/>
    <property type="match status" value="1"/>
</dbReference>
<dbReference type="PANTHER" id="PTHR13939">
    <property type="entry name" value="NICOTINAMIDE-NUCLEOTIDE AMIDOHYDROLASE PNCC"/>
    <property type="match status" value="1"/>
</dbReference>
<evidence type="ECO:0000313" key="3">
    <source>
        <dbReference type="EMBL" id="RFA96000.1"/>
    </source>
</evidence>
<proteinExistence type="inferred from homology"/>
<evidence type="ECO:0000313" key="6">
    <source>
        <dbReference type="Proteomes" id="UP000257123"/>
    </source>
</evidence>
<dbReference type="EMBL" id="NMUF01000046">
    <property type="protein sequence ID" value="RFA96000.1"/>
    <property type="molecule type" value="Genomic_DNA"/>
</dbReference>
<comment type="caution">
    <text evidence="4">The sequence shown here is derived from an EMBL/GenBank/DDBJ whole genome shotgun (WGS) entry which is preliminary data.</text>
</comment>
<dbReference type="NCBIfam" id="NF002291">
    <property type="entry name" value="PRK01215.1"/>
    <property type="match status" value="1"/>
</dbReference>
<dbReference type="Proteomes" id="UP000257123">
    <property type="component" value="Unassembled WGS sequence"/>
</dbReference>
<dbReference type="SUPFAM" id="SSF53218">
    <property type="entry name" value="Molybdenum cofactor biosynthesis proteins"/>
    <property type="match status" value="1"/>
</dbReference>
<dbReference type="SMART" id="SM00852">
    <property type="entry name" value="MoCF_biosynth"/>
    <property type="match status" value="1"/>
</dbReference>
<feature type="domain" description="MoaB/Mog" evidence="2">
    <location>
        <begin position="6"/>
        <end position="173"/>
    </location>
</feature>
<dbReference type="AlphaFoldDB" id="A0A371R143"/>
<dbReference type="InterPro" id="IPR023055">
    <property type="entry name" value="CinA_Arc"/>
</dbReference>
<dbReference type="Gene3D" id="3.40.980.10">
    <property type="entry name" value="MoaB/Mog-like domain"/>
    <property type="match status" value="1"/>
</dbReference>
<dbReference type="RefSeq" id="WP_116420753.1">
    <property type="nucleotide sequence ID" value="NZ_NMUE01000008.1"/>
</dbReference>
<accession>A0A371R143</accession>
<evidence type="ECO:0000313" key="4">
    <source>
        <dbReference type="EMBL" id="RFA97176.1"/>
    </source>
</evidence>
<dbReference type="NCBIfam" id="TIGR00177">
    <property type="entry name" value="molyb_syn"/>
    <property type="match status" value="1"/>
</dbReference>
<gene>
    <name evidence="4" type="ORF">CGL51_03860</name>
    <name evidence="3" type="ORF">CGL52_11945</name>
</gene>
<evidence type="ECO:0000256" key="1">
    <source>
        <dbReference type="HAMAP-Rule" id="MF_00226"/>
    </source>
</evidence>
<evidence type="ECO:0000313" key="5">
    <source>
        <dbReference type="Proteomes" id="UP000256877"/>
    </source>
</evidence>
<dbReference type="InterPro" id="IPR050101">
    <property type="entry name" value="CinA"/>
</dbReference>
<organism evidence="4 6">
    <name type="scientific">Pyrobaculum aerophilum</name>
    <dbReference type="NCBI Taxonomy" id="13773"/>
    <lineage>
        <taxon>Archaea</taxon>
        <taxon>Thermoproteota</taxon>
        <taxon>Thermoprotei</taxon>
        <taxon>Thermoproteales</taxon>
        <taxon>Thermoproteaceae</taxon>
        <taxon>Pyrobaculum</taxon>
    </lineage>
</organism>
<dbReference type="Pfam" id="PF00994">
    <property type="entry name" value="MoCF_biosynth"/>
    <property type="match status" value="1"/>
</dbReference>
<protein>
    <recommendedName>
        <fullName evidence="1">Protein CGL51_03860</fullName>
    </recommendedName>
</protein>
<name>A0A371R143_9CREN</name>
<dbReference type="PANTHER" id="PTHR13939:SF0">
    <property type="entry name" value="NMN AMIDOHYDROLASE-LIKE PROTEIN YFAY"/>
    <property type="match status" value="1"/>
</dbReference>